<feature type="compositionally biased region" description="Basic and acidic residues" evidence="1">
    <location>
        <begin position="131"/>
        <end position="141"/>
    </location>
</feature>
<feature type="compositionally biased region" description="Basic and acidic residues" evidence="1">
    <location>
        <begin position="102"/>
        <end position="115"/>
    </location>
</feature>
<dbReference type="OrthoDB" id="3944408at2759"/>
<dbReference type="Pfam" id="PF22980">
    <property type="entry name" value="Myb_DNA-bind_8"/>
    <property type="match status" value="1"/>
</dbReference>
<feature type="compositionally biased region" description="Basic residues" evidence="1">
    <location>
        <begin position="87"/>
        <end position="100"/>
    </location>
</feature>
<protein>
    <recommendedName>
        <fullName evidence="2">Myb-like DNA-binding domain-containing protein</fullName>
    </recommendedName>
</protein>
<proteinExistence type="predicted"/>
<name>A0A1L7WLN1_9HELO</name>
<feature type="region of interest" description="Disordered" evidence="1">
    <location>
        <begin position="254"/>
        <end position="302"/>
    </location>
</feature>
<feature type="compositionally biased region" description="Low complexity" evidence="1">
    <location>
        <begin position="166"/>
        <end position="178"/>
    </location>
</feature>
<accession>A0A1L7WLN1</accession>
<dbReference type="EMBL" id="FJOG01000004">
    <property type="protein sequence ID" value="CZR53678.1"/>
    <property type="molecule type" value="Genomic_DNA"/>
</dbReference>
<organism evidence="3 4">
    <name type="scientific">Phialocephala subalpina</name>
    <dbReference type="NCBI Taxonomy" id="576137"/>
    <lineage>
        <taxon>Eukaryota</taxon>
        <taxon>Fungi</taxon>
        <taxon>Dikarya</taxon>
        <taxon>Ascomycota</taxon>
        <taxon>Pezizomycotina</taxon>
        <taxon>Leotiomycetes</taxon>
        <taxon>Helotiales</taxon>
        <taxon>Mollisiaceae</taxon>
        <taxon>Phialocephala</taxon>
        <taxon>Phialocephala fortinii species complex</taxon>
    </lineage>
</organism>
<feature type="region of interest" description="Disordered" evidence="1">
    <location>
        <begin position="55"/>
        <end position="204"/>
    </location>
</feature>
<reference evidence="3 4" key="1">
    <citation type="submission" date="2016-03" db="EMBL/GenBank/DDBJ databases">
        <authorList>
            <person name="Ploux O."/>
        </authorList>
    </citation>
    <scope>NUCLEOTIDE SEQUENCE [LARGE SCALE GENOMIC DNA]</scope>
    <source>
        <strain evidence="3 4">UAMH 11012</strain>
    </source>
</reference>
<sequence>MPSDTAITELLYAILKQKCLKDIDWNKVASDPILHEPITNGHAARMRYSRFKKQMDGTASIRRPRNPASSSSTPRRSRVEKNESPKKIKKNSSSHSHSHSQIKSEHAGDESREGTVDSSYGVEMGMSGEMVRVKKERESKSRLQSQAQNEAESPYNQDHISSNGMLLTPLPSTPTYTPRYCIERSPSPSPNSHPSHQNQESFTSQSLDEYVTSFGIDNQVGHGVSEGLFGEVVGHGGIYDHGMGMSPGLGMGMEGSFESLWDPNSSMSQSQSQGQSQSQSQGGRGGVLVKIEPTWEEAYNHV</sequence>
<feature type="compositionally biased region" description="Basic and acidic residues" evidence="1">
    <location>
        <begin position="77"/>
        <end position="86"/>
    </location>
</feature>
<evidence type="ECO:0000259" key="2">
    <source>
        <dbReference type="Pfam" id="PF22980"/>
    </source>
</evidence>
<feature type="domain" description="Myb-like DNA-binding" evidence="2">
    <location>
        <begin position="8"/>
        <end position="56"/>
    </location>
</feature>
<dbReference type="AlphaFoldDB" id="A0A1L7WLN1"/>
<feature type="compositionally biased region" description="Low complexity" evidence="1">
    <location>
        <begin position="265"/>
        <end position="281"/>
    </location>
</feature>
<evidence type="ECO:0000256" key="1">
    <source>
        <dbReference type="SAM" id="MobiDB-lite"/>
    </source>
</evidence>
<evidence type="ECO:0000313" key="4">
    <source>
        <dbReference type="Proteomes" id="UP000184330"/>
    </source>
</evidence>
<evidence type="ECO:0000313" key="3">
    <source>
        <dbReference type="EMBL" id="CZR53678.1"/>
    </source>
</evidence>
<keyword evidence="4" id="KW-1185">Reference proteome</keyword>
<gene>
    <name evidence="3" type="ORF">PAC_03558</name>
</gene>
<dbReference type="Proteomes" id="UP000184330">
    <property type="component" value="Unassembled WGS sequence"/>
</dbReference>
<dbReference type="InterPro" id="IPR054505">
    <property type="entry name" value="Myb_DNA-bind_8"/>
</dbReference>
<feature type="compositionally biased region" description="Polar residues" evidence="1">
    <location>
        <begin position="142"/>
        <end position="165"/>
    </location>
</feature>
<dbReference type="STRING" id="576137.A0A1L7WLN1"/>
<feature type="compositionally biased region" description="Low complexity" evidence="1">
    <location>
        <begin position="190"/>
        <end position="199"/>
    </location>
</feature>